<keyword evidence="5" id="KW-1185">Reference proteome</keyword>
<dbReference type="SUPFAM" id="SSF55729">
    <property type="entry name" value="Acyl-CoA N-acyltransferases (Nat)"/>
    <property type="match status" value="1"/>
</dbReference>
<proteinExistence type="predicted"/>
<gene>
    <name evidence="4" type="ORF">P1J78_19640</name>
</gene>
<dbReference type="GO" id="GO:0016747">
    <property type="term" value="F:acyltransferase activity, transferring groups other than amino-acyl groups"/>
    <property type="evidence" value="ECO:0007669"/>
    <property type="project" value="InterPro"/>
</dbReference>
<dbReference type="EMBL" id="JARGYC010000068">
    <property type="protein sequence ID" value="MDF0602962.1"/>
    <property type="molecule type" value="Genomic_DNA"/>
</dbReference>
<evidence type="ECO:0000259" key="3">
    <source>
        <dbReference type="PROSITE" id="PS51186"/>
    </source>
</evidence>
<dbReference type="Gene3D" id="3.40.630.30">
    <property type="match status" value="1"/>
</dbReference>
<dbReference type="InterPro" id="IPR000182">
    <property type="entry name" value="GNAT_dom"/>
</dbReference>
<comment type="caution">
    <text evidence="4">The sequence shown here is derived from an EMBL/GenBank/DDBJ whole genome shotgun (WGS) entry which is preliminary data.</text>
</comment>
<name>A0AAE3TA69_9RHOB</name>
<keyword evidence="2" id="KW-0012">Acyltransferase</keyword>
<dbReference type="AlphaFoldDB" id="A0AAE3TA69"/>
<dbReference type="PANTHER" id="PTHR43877">
    <property type="entry name" value="AMINOALKYLPHOSPHONATE N-ACETYLTRANSFERASE-RELATED-RELATED"/>
    <property type="match status" value="1"/>
</dbReference>
<dbReference type="CDD" id="cd04301">
    <property type="entry name" value="NAT_SF"/>
    <property type="match status" value="1"/>
</dbReference>
<evidence type="ECO:0000256" key="1">
    <source>
        <dbReference type="ARBA" id="ARBA00022679"/>
    </source>
</evidence>
<reference evidence="4" key="1">
    <citation type="submission" date="2023-03" db="EMBL/GenBank/DDBJ databases">
        <title>Multiphase analysis and comparison of six strains from genera Psychromarinibacter, Lutimaribacter, and Maritimibacter, including a novel species: Psychromarinibacter sediminicola sp. nov.</title>
        <authorList>
            <person name="Wang Y.-H."/>
            <person name="Ye M.-Q."/>
            <person name="Du Z.-J."/>
        </authorList>
    </citation>
    <scope>NUCLEOTIDE SEQUENCE</scope>
    <source>
        <strain evidence="4">C21-152</strain>
    </source>
</reference>
<feature type="domain" description="N-acetyltransferase" evidence="3">
    <location>
        <begin position="9"/>
        <end position="139"/>
    </location>
</feature>
<dbReference type="InterPro" id="IPR050832">
    <property type="entry name" value="Bact_Acetyltransf"/>
</dbReference>
<keyword evidence="1" id="KW-0808">Transferase</keyword>
<dbReference type="PROSITE" id="PS51186">
    <property type="entry name" value="GNAT"/>
    <property type="match status" value="1"/>
</dbReference>
<evidence type="ECO:0000313" key="5">
    <source>
        <dbReference type="Proteomes" id="UP001220964"/>
    </source>
</evidence>
<accession>A0AAE3TA69</accession>
<organism evidence="4 5">
    <name type="scientific">Psychromarinibacter sediminicola</name>
    <dbReference type="NCBI Taxonomy" id="3033385"/>
    <lineage>
        <taxon>Bacteria</taxon>
        <taxon>Pseudomonadati</taxon>
        <taxon>Pseudomonadota</taxon>
        <taxon>Alphaproteobacteria</taxon>
        <taxon>Rhodobacterales</taxon>
        <taxon>Paracoccaceae</taxon>
        <taxon>Psychromarinibacter</taxon>
    </lineage>
</organism>
<dbReference type="InterPro" id="IPR016181">
    <property type="entry name" value="Acyl_CoA_acyltransferase"/>
</dbReference>
<evidence type="ECO:0000256" key="2">
    <source>
        <dbReference type="ARBA" id="ARBA00023315"/>
    </source>
</evidence>
<dbReference type="Proteomes" id="UP001220964">
    <property type="component" value="Unassembled WGS sequence"/>
</dbReference>
<sequence>MTVTIRDTGGAREATEKRVLGLLDAHSEALGLPFVIEHIALEAWDGDSFLGGLTARMTQEWVFLALLAVSEAARGRGIGRQLMGALEQAARDRGATGIWLDTFSFQAPAFYEGLGYAVFGQLPDMPAGHTRYFLMKRLDGAG</sequence>
<dbReference type="Pfam" id="PF00583">
    <property type="entry name" value="Acetyltransf_1"/>
    <property type="match status" value="1"/>
</dbReference>
<dbReference type="RefSeq" id="WP_275569087.1">
    <property type="nucleotide sequence ID" value="NZ_JARGYC010000068.1"/>
</dbReference>
<protein>
    <submittedName>
        <fullName evidence="4">GNAT family N-acetyltransferase</fullName>
    </submittedName>
</protein>
<evidence type="ECO:0000313" key="4">
    <source>
        <dbReference type="EMBL" id="MDF0602962.1"/>
    </source>
</evidence>